<evidence type="ECO:0000313" key="2">
    <source>
        <dbReference type="EMBL" id="EEF31011.1"/>
    </source>
</evidence>
<keyword evidence="3" id="KW-1185">Reference proteome</keyword>
<organism evidence="2 3">
    <name type="scientific">Ricinus communis</name>
    <name type="common">Castor bean</name>
    <dbReference type="NCBI Taxonomy" id="3988"/>
    <lineage>
        <taxon>Eukaryota</taxon>
        <taxon>Viridiplantae</taxon>
        <taxon>Streptophyta</taxon>
        <taxon>Embryophyta</taxon>
        <taxon>Tracheophyta</taxon>
        <taxon>Spermatophyta</taxon>
        <taxon>Magnoliopsida</taxon>
        <taxon>eudicotyledons</taxon>
        <taxon>Gunneridae</taxon>
        <taxon>Pentapetalae</taxon>
        <taxon>rosids</taxon>
        <taxon>fabids</taxon>
        <taxon>Malpighiales</taxon>
        <taxon>Euphorbiaceae</taxon>
        <taxon>Acalyphoideae</taxon>
        <taxon>Acalypheae</taxon>
        <taxon>Ricinus</taxon>
    </lineage>
</organism>
<accession>B9SZE4</accession>
<reference evidence="3" key="1">
    <citation type="journal article" date="2010" name="Nat. Biotechnol.">
        <title>Draft genome sequence of the oilseed species Ricinus communis.</title>
        <authorList>
            <person name="Chan A.P."/>
            <person name="Crabtree J."/>
            <person name="Zhao Q."/>
            <person name="Lorenzi H."/>
            <person name="Orvis J."/>
            <person name="Puiu D."/>
            <person name="Melake-Berhan A."/>
            <person name="Jones K.M."/>
            <person name="Redman J."/>
            <person name="Chen G."/>
            <person name="Cahoon E.B."/>
            <person name="Gedil M."/>
            <person name="Stanke M."/>
            <person name="Haas B.J."/>
            <person name="Wortman J.R."/>
            <person name="Fraser-Liggett C.M."/>
            <person name="Ravel J."/>
            <person name="Rabinowicz P.D."/>
        </authorList>
    </citation>
    <scope>NUCLEOTIDE SEQUENCE [LARGE SCALE GENOMIC DNA]</scope>
    <source>
        <strain evidence="3">cv. Hale</strain>
    </source>
</reference>
<sequence>MPAACGLSTPFLHPNQVQFKLKPAQPSLRSRKANLLPSWVRNSISQIPVYISNHLSTDGLYLHLHLFNDINQAEGKKVHKSPSGPNPVGNHNPPTKQ</sequence>
<dbReference type="InParanoid" id="B9SZE4"/>
<dbReference type="Proteomes" id="UP000008311">
    <property type="component" value="Unassembled WGS sequence"/>
</dbReference>
<protein>
    <submittedName>
        <fullName evidence="2">Uncharacterized protein</fullName>
    </submittedName>
</protein>
<feature type="region of interest" description="Disordered" evidence="1">
    <location>
        <begin position="74"/>
        <end position="97"/>
    </location>
</feature>
<name>B9SZE4_RICCO</name>
<proteinExistence type="predicted"/>
<evidence type="ECO:0000313" key="3">
    <source>
        <dbReference type="Proteomes" id="UP000008311"/>
    </source>
</evidence>
<dbReference type="AlphaFoldDB" id="B9SZE4"/>
<gene>
    <name evidence="2" type="ORF">RCOM_0982240</name>
</gene>
<evidence type="ECO:0000256" key="1">
    <source>
        <dbReference type="SAM" id="MobiDB-lite"/>
    </source>
</evidence>
<dbReference type="EMBL" id="EQ974274">
    <property type="protein sequence ID" value="EEF31011.1"/>
    <property type="molecule type" value="Genomic_DNA"/>
</dbReference>